<feature type="domain" description="Flagellar basal body rod protein N-terminal" evidence="6">
    <location>
        <begin position="5"/>
        <end position="33"/>
    </location>
</feature>
<evidence type="ECO:0000256" key="4">
    <source>
        <dbReference type="ARBA" id="ARBA00023143"/>
    </source>
</evidence>
<dbReference type="GO" id="GO:0071978">
    <property type="term" value="P:bacterial-type flagellum-dependent swarming motility"/>
    <property type="evidence" value="ECO:0007669"/>
    <property type="project" value="TreeGrafter"/>
</dbReference>
<gene>
    <name evidence="10" type="ORF">E4656_06265</name>
</gene>
<comment type="subcellular location">
    <subcellularLocation>
        <location evidence="1 5">Bacterial flagellum basal body</location>
    </subcellularLocation>
</comment>
<dbReference type="PANTHER" id="PTHR30435">
    <property type="entry name" value="FLAGELLAR PROTEIN"/>
    <property type="match status" value="1"/>
</dbReference>
<comment type="function">
    <text evidence="5">A flexible structure which links the flagellar filament to the drive apparatus in the basal body.</text>
</comment>
<comment type="caution">
    <text evidence="10">The sequence shown here is derived from an EMBL/GenBank/DDBJ whole genome shotgun (WGS) entry which is preliminary data.</text>
</comment>
<protein>
    <recommendedName>
        <fullName evidence="3 5">Flagellar hook protein FlgE</fullName>
    </recommendedName>
</protein>
<evidence type="ECO:0000256" key="3">
    <source>
        <dbReference type="ARBA" id="ARBA00019015"/>
    </source>
</evidence>
<dbReference type="GO" id="GO:0009425">
    <property type="term" value="C:bacterial-type flagellum basal body"/>
    <property type="evidence" value="ECO:0007669"/>
    <property type="project" value="UniProtKB-SubCell"/>
</dbReference>
<evidence type="ECO:0000256" key="1">
    <source>
        <dbReference type="ARBA" id="ARBA00004117"/>
    </source>
</evidence>
<dbReference type="EMBL" id="SRMF01000001">
    <property type="protein sequence ID" value="TGG95997.1"/>
    <property type="molecule type" value="Genomic_DNA"/>
</dbReference>
<dbReference type="OrthoDB" id="8578401at2"/>
<evidence type="ECO:0000313" key="10">
    <source>
        <dbReference type="EMBL" id="TGG95997.1"/>
    </source>
</evidence>
<dbReference type="SUPFAM" id="SSF117143">
    <property type="entry name" value="Flagellar hook protein flgE"/>
    <property type="match status" value="2"/>
</dbReference>
<comment type="similarity">
    <text evidence="2 5">Belongs to the flagella basal body rod proteins family.</text>
</comment>
<dbReference type="PANTHER" id="PTHR30435:SF1">
    <property type="entry name" value="FLAGELLAR HOOK PROTEIN FLGE"/>
    <property type="match status" value="1"/>
</dbReference>
<evidence type="ECO:0000256" key="2">
    <source>
        <dbReference type="ARBA" id="ARBA00009677"/>
    </source>
</evidence>
<evidence type="ECO:0000256" key="5">
    <source>
        <dbReference type="RuleBase" id="RU362116"/>
    </source>
</evidence>
<dbReference type="InterPro" id="IPR001444">
    <property type="entry name" value="Flag_bb_rod_N"/>
</dbReference>
<dbReference type="InterPro" id="IPR019776">
    <property type="entry name" value="Flagellar_basal_body_rod_CS"/>
</dbReference>
<dbReference type="InterPro" id="IPR037058">
    <property type="entry name" value="Falgellar_hook_FlgE_sf"/>
</dbReference>
<name>A0A4Z0WJM0_9GAMM</name>
<reference evidence="10 11" key="1">
    <citation type="submission" date="2019-04" db="EMBL/GenBank/DDBJ databases">
        <title>Natronospirillum operosus gen. nov., sp. nov., a haloalkaliphilic satellite isolated from decaying biomass of laboratory culture of cyanobacterium Geitlerinema sp. and proposal of Natronospirillaceae fam. nov. and Saccharospirillaceae fam. nov.</title>
        <authorList>
            <person name="Kevbrin V."/>
            <person name="Boltyanskaya Y."/>
            <person name="Koziaeva V."/>
            <person name="Grouzdev D.S."/>
            <person name="Park M."/>
            <person name="Cho J."/>
        </authorList>
    </citation>
    <scope>NUCLEOTIDE SEQUENCE [LARGE SCALE GENOMIC DNA]</scope>
    <source>
        <strain evidence="10 11">G-116</strain>
    </source>
</reference>
<dbReference type="InterPro" id="IPR053967">
    <property type="entry name" value="LlgE_F_G-like_D1"/>
</dbReference>
<dbReference type="PROSITE" id="PS00588">
    <property type="entry name" value="FLAGELLA_BB_ROD"/>
    <property type="match status" value="1"/>
</dbReference>
<keyword evidence="10" id="KW-0966">Cell projection</keyword>
<dbReference type="InterPro" id="IPR011491">
    <property type="entry name" value="FlgE_D2"/>
</dbReference>
<feature type="domain" description="Flagellar hook protein FlgE/F/G-like D1" evidence="9">
    <location>
        <begin position="83"/>
        <end position="148"/>
    </location>
</feature>
<dbReference type="Pfam" id="PF00460">
    <property type="entry name" value="Flg_bb_rod"/>
    <property type="match status" value="1"/>
</dbReference>
<feature type="domain" description="Flagellar basal-body/hook protein C-terminal" evidence="7">
    <location>
        <begin position="1528"/>
        <end position="1572"/>
    </location>
</feature>
<dbReference type="Pfam" id="PF06429">
    <property type="entry name" value="Flg_bbr_C"/>
    <property type="match status" value="1"/>
</dbReference>
<evidence type="ECO:0000259" key="6">
    <source>
        <dbReference type="Pfam" id="PF00460"/>
    </source>
</evidence>
<accession>A0A4Z0WJM0</accession>
<keyword evidence="10" id="KW-0282">Flagellum</keyword>
<dbReference type="Pfam" id="PF22692">
    <property type="entry name" value="LlgE_F_G_D1"/>
    <property type="match status" value="1"/>
</dbReference>
<dbReference type="RefSeq" id="WP_135482113.1">
    <property type="nucleotide sequence ID" value="NZ_SRMF01000001.1"/>
</dbReference>
<organism evidence="10 11">
    <name type="scientific">Natronospirillum operosum</name>
    <dbReference type="NCBI Taxonomy" id="2759953"/>
    <lineage>
        <taxon>Bacteria</taxon>
        <taxon>Pseudomonadati</taxon>
        <taxon>Pseudomonadota</taxon>
        <taxon>Gammaproteobacteria</taxon>
        <taxon>Oceanospirillales</taxon>
        <taxon>Natronospirillaceae</taxon>
        <taxon>Natronospirillum</taxon>
    </lineage>
</organism>
<keyword evidence="4 5" id="KW-0975">Bacterial flagellum</keyword>
<dbReference type="InterPro" id="IPR037925">
    <property type="entry name" value="FlgE/F/G-like"/>
</dbReference>
<dbReference type="GO" id="GO:0005829">
    <property type="term" value="C:cytosol"/>
    <property type="evidence" value="ECO:0007669"/>
    <property type="project" value="TreeGrafter"/>
</dbReference>
<dbReference type="Proteomes" id="UP000297475">
    <property type="component" value="Unassembled WGS sequence"/>
</dbReference>
<dbReference type="InterPro" id="IPR020013">
    <property type="entry name" value="Flagellar_FlgE/F/G"/>
</dbReference>
<keyword evidence="11" id="KW-1185">Reference proteome</keyword>
<dbReference type="Pfam" id="PF07559">
    <property type="entry name" value="FlgE_D2"/>
    <property type="match status" value="1"/>
</dbReference>
<dbReference type="Gene3D" id="2.60.98.20">
    <property type="entry name" value="Flagellar hook protein FlgE"/>
    <property type="match status" value="1"/>
</dbReference>
<evidence type="ECO:0000313" key="11">
    <source>
        <dbReference type="Proteomes" id="UP000297475"/>
    </source>
</evidence>
<keyword evidence="10" id="KW-0969">Cilium</keyword>
<dbReference type="InterPro" id="IPR010930">
    <property type="entry name" value="Flg_bb/hook_C_dom"/>
</dbReference>
<evidence type="ECO:0000259" key="7">
    <source>
        <dbReference type="Pfam" id="PF06429"/>
    </source>
</evidence>
<feature type="domain" description="Flagellar hook protein FlgE D2" evidence="8">
    <location>
        <begin position="1294"/>
        <end position="1454"/>
    </location>
</feature>
<sequence>MAFGTGLSGVSAANQDLKVTGNNIANASTTGFKLSRAEFGDAYTQSILGMGRSPIGGGVRVAEIGQKFTQGNISQTGNALDMAIDGTGFFIMDYPGVKTTYTRSGIFGINDQGYIVNNQDARLQGFGITNRGTADGILGDIRIDQAAQPPRATQKVDAGVNVPAGAPVLQQLGSITRTNGLAIGQVQTGAPEATASKLSTIGPPLTEGTAAQMLGSVNVADRYTGTDELPLSYVYSTGPTPEINAILANNAADLTADNTDDSIIIEVERPDGTTESVAVGPLSNYSTDPDDLAADLQTAINGTSLQGNVLVRNVGGNLELYSTDGTIINEVAEDTGTLGFNLGLLDGAGDPDYAPDTRLLLNDADAGADIVQVTVRDTDDDSDETFDIDFTGAGNQNFATRQELIDYLQDELDAQGGALFGGDYAAGDLIVQEDPFGGGGIEIVSADAADNRFRILNIQDSAGTIGSQLNITNGSQNERIFQAIPNPTDTIQIQVQDPNINNGTPTTVQLQPFASGANFTSLDSLIDAFQSALDANSILGGRVQIQEDPDQEGVLQLLSTTGTRITSINDQGGSQIADTLNLVGGTISPSIFSQLPPSSPGTVDISLQGPNINNGDPVTETIEPFPSDRTINNMTQLIDSFQTAIRNNPSLAGRVRLEEAPDNPGRLRLIADGPFGSDGTAILGMTDNVGSVASLLGMDVNDPAPDAPTVTSPVAGTRLFADGGSIDLTSIEGTPVRVIGNDATELDFNNFIPGNPTRLTGSLNLTTPIGDGSGTLQMSIQSGNTVDTISVNVPTGGFTSAAGLVSAINSQINASAQLNGQVSAGLDSSNRLRFTNANNGPDPIIVNDNGSSDAITADNLGLTTNSNPQPTQVLGVQDEPANNEIDIAVGGDNPGSGTVLIPAGDYDSPEAVVEALNNQIQGNASLFGRVEAYLVNDRIGFRLTEVGGFPNTLEVSGNSASMEAIGHESQSEPEAIDPVDRRTSFRINLTVPEPDDDNRSGSVRIELDENIRSIEQLAQAINRELADVPEEDFIGVRARVQVNDDGTKQLQFVATQDGEPSQISLSDVRAPGEDITLAEINALLQIDRFNNEYLELGQPKVTNGYPEQTFILQDADGEERTITLDANLSAAQIANRLTDQPGVRASATTELKFLADDYVNAGNMNIFINDQVIEANTFQNMVSEINQYQQSTLRGITASVNDAGDLVLRSASGADITVEVESPRTADRLTLLGETNTSPITLGGTEDAENTARVGGTVEIILNEGVTMRQPDPRVTGLFNGLTSDDFEDYVINRFDPQDSETYNERGSITVYDSLGTSHQLDLFFVKDPDDPDRPQDLNSWTVYAQIDGRDIGEPDPDLPFPENQEPTQASFTMFFSPDGTLDEDASGDWLISNWIPRNEEGNPTGAYPPQTSAEGGRLPLGDPNVTSNFEINFRDTTQYGGSFARNDFQQDGYASGRLRDISVDDEGFIFARYTNGENQKLGQVALANFRNPEGLDPSGFTEWTETADSGSVTISSAGTGVLGNIKSSSLEDSNVDLSEQLVNLIIAQRNYQASAKTIETTNAVTQTIINLR</sequence>
<dbReference type="NCBIfam" id="TIGR03506">
    <property type="entry name" value="FlgEFG_subfam"/>
    <property type="match status" value="2"/>
</dbReference>
<evidence type="ECO:0000259" key="8">
    <source>
        <dbReference type="Pfam" id="PF07559"/>
    </source>
</evidence>
<evidence type="ECO:0000259" key="9">
    <source>
        <dbReference type="Pfam" id="PF22692"/>
    </source>
</evidence>
<proteinExistence type="inferred from homology"/>
<dbReference type="GO" id="GO:0009424">
    <property type="term" value="C:bacterial-type flagellum hook"/>
    <property type="evidence" value="ECO:0007669"/>
    <property type="project" value="TreeGrafter"/>
</dbReference>